<keyword evidence="1" id="KW-0812">Transmembrane</keyword>
<accession>A0ABV3LX99</accession>
<feature type="transmembrane region" description="Helical" evidence="1">
    <location>
        <begin position="20"/>
        <end position="42"/>
    </location>
</feature>
<name>A0ABV3LX99_9ACTN</name>
<keyword evidence="1" id="KW-1133">Transmembrane helix</keyword>
<keyword evidence="3" id="KW-1185">Reference proteome</keyword>
<proteinExistence type="predicted"/>
<dbReference type="EMBL" id="JBEYRS010000007">
    <property type="protein sequence ID" value="MEW2364064.1"/>
    <property type="molecule type" value="Genomic_DNA"/>
</dbReference>
<evidence type="ECO:0000313" key="3">
    <source>
        <dbReference type="Proteomes" id="UP001553843"/>
    </source>
</evidence>
<evidence type="ECO:0000256" key="1">
    <source>
        <dbReference type="SAM" id="Phobius"/>
    </source>
</evidence>
<protein>
    <submittedName>
        <fullName evidence="2">Uncharacterized protein</fullName>
    </submittedName>
</protein>
<keyword evidence="1" id="KW-0472">Membrane</keyword>
<gene>
    <name evidence="2" type="ORF">AB0887_19260</name>
</gene>
<organism evidence="2 3">
    <name type="scientific">Streptomyces huasconensis</name>
    <dbReference type="NCBI Taxonomy" id="1854574"/>
    <lineage>
        <taxon>Bacteria</taxon>
        <taxon>Bacillati</taxon>
        <taxon>Actinomycetota</taxon>
        <taxon>Actinomycetes</taxon>
        <taxon>Kitasatosporales</taxon>
        <taxon>Streptomycetaceae</taxon>
        <taxon>Streptomyces</taxon>
    </lineage>
</organism>
<sequence>MAVLLNLIDAIWHLSGPVWFTAHTVAAALFTAALAAYVILLVRQHRARRGAGEGET</sequence>
<comment type="caution">
    <text evidence="2">The sequence shown here is derived from an EMBL/GenBank/DDBJ whole genome shotgun (WGS) entry which is preliminary data.</text>
</comment>
<evidence type="ECO:0000313" key="2">
    <source>
        <dbReference type="EMBL" id="MEW2364064.1"/>
    </source>
</evidence>
<dbReference type="Proteomes" id="UP001553843">
    <property type="component" value="Unassembled WGS sequence"/>
</dbReference>
<dbReference type="RefSeq" id="WP_359780067.1">
    <property type="nucleotide sequence ID" value="NZ_JBEYRR010000007.1"/>
</dbReference>
<reference evidence="2 3" key="1">
    <citation type="submission" date="2024-06" db="EMBL/GenBank/DDBJ databases">
        <title>The Natural Products Discovery Center: Release of the First 8490 Sequenced Strains for Exploring Actinobacteria Biosynthetic Diversity.</title>
        <authorList>
            <person name="Kalkreuter E."/>
            <person name="Kautsar S.A."/>
            <person name="Yang D."/>
            <person name="Bader C.D."/>
            <person name="Teijaro C.N."/>
            <person name="Fluegel L."/>
            <person name="Davis C.M."/>
            <person name="Simpson J.R."/>
            <person name="Lauterbach L."/>
            <person name="Steele A.D."/>
            <person name="Gui C."/>
            <person name="Meng S."/>
            <person name="Li G."/>
            <person name="Viehrig K."/>
            <person name="Ye F."/>
            <person name="Su P."/>
            <person name="Kiefer A.F."/>
            <person name="Nichols A."/>
            <person name="Cepeda A.J."/>
            <person name="Yan W."/>
            <person name="Fan B."/>
            <person name="Jiang Y."/>
            <person name="Adhikari A."/>
            <person name="Zheng C.-J."/>
            <person name="Schuster L."/>
            <person name="Cowan T.M."/>
            <person name="Smanski M.J."/>
            <person name="Chevrette M.G."/>
            <person name="De Carvalho L.P.S."/>
            <person name="Shen B."/>
        </authorList>
    </citation>
    <scope>NUCLEOTIDE SEQUENCE [LARGE SCALE GENOMIC DNA]</scope>
    <source>
        <strain evidence="2 3">NPDC047833</strain>
    </source>
</reference>